<evidence type="ECO:0000313" key="4">
    <source>
        <dbReference type="EMBL" id="CAF0802060.1"/>
    </source>
</evidence>
<feature type="domain" description="CCDC92/74 N-terminal" evidence="3">
    <location>
        <begin position="79"/>
        <end position="120"/>
    </location>
</feature>
<dbReference type="Pfam" id="PF14916">
    <property type="entry name" value="CCDC92"/>
    <property type="match status" value="1"/>
</dbReference>
<feature type="coiled-coil region" evidence="1">
    <location>
        <begin position="92"/>
        <end position="119"/>
    </location>
</feature>
<name>A0A813SZD9_ADIRI</name>
<evidence type="ECO:0000256" key="1">
    <source>
        <dbReference type="SAM" id="Coils"/>
    </source>
</evidence>
<evidence type="ECO:0000313" key="5">
    <source>
        <dbReference type="Proteomes" id="UP000663852"/>
    </source>
</evidence>
<feature type="coiled-coil region" evidence="1">
    <location>
        <begin position="145"/>
        <end position="198"/>
    </location>
</feature>
<keyword evidence="1" id="KW-0175">Coiled coil</keyword>
<dbReference type="Proteomes" id="UP000663852">
    <property type="component" value="Unassembled WGS sequence"/>
</dbReference>
<comment type="caution">
    <text evidence="4">The sequence shown here is derived from an EMBL/GenBank/DDBJ whole genome shotgun (WGS) entry which is preliminary data.</text>
</comment>
<dbReference type="OrthoDB" id="2155209at2759"/>
<reference evidence="4" key="1">
    <citation type="submission" date="2021-02" db="EMBL/GenBank/DDBJ databases">
        <authorList>
            <person name="Nowell W R."/>
        </authorList>
    </citation>
    <scope>NUCLEOTIDE SEQUENCE</scope>
</reference>
<evidence type="ECO:0000259" key="3">
    <source>
        <dbReference type="Pfam" id="PF14916"/>
    </source>
</evidence>
<feature type="compositionally biased region" description="Basic and acidic residues" evidence="2">
    <location>
        <begin position="1"/>
        <end position="16"/>
    </location>
</feature>
<feature type="compositionally biased region" description="Polar residues" evidence="2">
    <location>
        <begin position="53"/>
        <end position="70"/>
    </location>
</feature>
<feature type="region of interest" description="Disordered" evidence="2">
    <location>
        <begin position="290"/>
        <end position="321"/>
    </location>
</feature>
<protein>
    <recommendedName>
        <fullName evidence="3">CCDC92/74 N-terminal domain-containing protein</fullName>
    </recommendedName>
</protein>
<evidence type="ECO:0000256" key="2">
    <source>
        <dbReference type="SAM" id="MobiDB-lite"/>
    </source>
</evidence>
<dbReference type="AlphaFoldDB" id="A0A813SZD9"/>
<organism evidence="4 5">
    <name type="scientific">Adineta ricciae</name>
    <name type="common">Rotifer</name>
    <dbReference type="NCBI Taxonomy" id="249248"/>
    <lineage>
        <taxon>Eukaryota</taxon>
        <taxon>Metazoa</taxon>
        <taxon>Spiralia</taxon>
        <taxon>Gnathifera</taxon>
        <taxon>Rotifera</taxon>
        <taxon>Eurotatoria</taxon>
        <taxon>Bdelloidea</taxon>
        <taxon>Adinetida</taxon>
        <taxon>Adinetidae</taxon>
        <taxon>Adineta</taxon>
    </lineage>
</organism>
<dbReference type="EMBL" id="CAJNOJ010000013">
    <property type="protein sequence ID" value="CAF0802060.1"/>
    <property type="molecule type" value="Genomic_DNA"/>
</dbReference>
<sequence length="412" mass="47018">MIRQSLVDERISDLHHHTLQSSKGSDGDMSKAASRRLPPPPASRLVIKKNASLIPTGTQPTANTTLTTSSPAPPIDPRSRIELLERNLRYVQQQHEITLVDLHNEISKLQQENRELHFRMANIRVPSGSDDKQRKTEVQPSINELANLTQNEPVLEKRLQEVQRVHFEQQINELRTQLIETEQKNEYLMRRIDEMNKTTLGQTPQRIASGVPVLLPDPNITSDNTIKSEQTQMSETDHQRLLELSYEKQRFYIREIARLRAVLRELIHAERLSSTSKILVRDCLASTSISESSTADPTEVSHANENHSRYINSSSTTDKSAGYRHELPLRRVNLSPSHIVTPRSNGQRRSSEHRLVLPPITSDKAGGNGAVDNFLNSELQQATYKFGETPIARRGRRTQELQRTRLARNFYH</sequence>
<proteinExistence type="predicted"/>
<dbReference type="InterPro" id="IPR039496">
    <property type="entry name" value="CCDC92/74_N"/>
</dbReference>
<accession>A0A813SZD9</accession>
<gene>
    <name evidence="4" type="ORF">EDS130_LOCUS4901</name>
</gene>
<feature type="compositionally biased region" description="Polar residues" evidence="2">
    <location>
        <begin position="309"/>
        <end position="319"/>
    </location>
</feature>
<feature type="region of interest" description="Disordered" evidence="2">
    <location>
        <begin position="1"/>
        <end position="77"/>
    </location>
</feature>